<accession>A0A7X5LL48</accession>
<dbReference type="SMART" id="SM00086">
    <property type="entry name" value="PAC"/>
    <property type="match status" value="2"/>
</dbReference>
<dbReference type="InterPro" id="IPR004358">
    <property type="entry name" value="Sig_transdc_His_kin-like_C"/>
</dbReference>
<dbReference type="PROSITE" id="PS50109">
    <property type="entry name" value="HIS_KIN"/>
    <property type="match status" value="1"/>
</dbReference>
<dbReference type="InterPro" id="IPR001789">
    <property type="entry name" value="Sig_transdc_resp-reg_receiver"/>
</dbReference>
<dbReference type="SUPFAM" id="SSF55874">
    <property type="entry name" value="ATPase domain of HSP90 chaperone/DNA topoisomerase II/histidine kinase"/>
    <property type="match status" value="1"/>
</dbReference>
<dbReference type="PROSITE" id="PS50110">
    <property type="entry name" value="RESPONSE_REGULATORY"/>
    <property type="match status" value="1"/>
</dbReference>
<evidence type="ECO:0000256" key="5">
    <source>
        <dbReference type="ARBA" id="ARBA00022777"/>
    </source>
</evidence>
<evidence type="ECO:0000256" key="8">
    <source>
        <dbReference type="SAM" id="Coils"/>
    </source>
</evidence>
<dbReference type="RefSeq" id="WP_163084988.1">
    <property type="nucleotide sequence ID" value="NZ_JAAAWN010000010.1"/>
</dbReference>
<dbReference type="InterPro" id="IPR003661">
    <property type="entry name" value="HisK_dim/P_dom"/>
</dbReference>
<dbReference type="InterPro" id="IPR036890">
    <property type="entry name" value="HATPase_C_sf"/>
</dbReference>
<evidence type="ECO:0000256" key="1">
    <source>
        <dbReference type="ARBA" id="ARBA00000085"/>
    </source>
</evidence>
<dbReference type="InterPro" id="IPR005467">
    <property type="entry name" value="His_kinase_dom"/>
</dbReference>
<keyword evidence="3 7" id="KW-0597">Phosphoprotein</keyword>
<dbReference type="InterPro" id="IPR036097">
    <property type="entry name" value="HisK_dim/P_sf"/>
</dbReference>
<dbReference type="PROSITE" id="PS50113">
    <property type="entry name" value="PAC"/>
    <property type="match status" value="1"/>
</dbReference>
<feature type="domain" description="PAC" evidence="11">
    <location>
        <begin position="244"/>
        <end position="295"/>
    </location>
</feature>
<evidence type="ECO:0000259" key="9">
    <source>
        <dbReference type="PROSITE" id="PS50109"/>
    </source>
</evidence>
<evidence type="ECO:0000313" key="13">
    <source>
        <dbReference type="Proteomes" id="UP000470213"/>
    </source>
</evidence>
<dbReference type="CDD" id="cd17546">
    <property type="entry name" value="REC_hyHK_CKI1_RcsC-like"/>
    <property type="match status" value="1"/>
</dbReference>
<dbReference type="Pfam" id="PF02518">
    <property type="entry name" value="HATPase_c"/>
    <property type="match status" value="1"/>
</dbReference>
<dbReference type="SMART" id="SM00388">
    <property type="entry name" value="HisKA"/>
    <property type="match status" value="1"/>
</dbReference>
<dbReference type="GO" id="GO:0000155">
    <property type="term" value="F:phosphorelay sensor kinase activity"/>
    <property type="evidence" value="ECO:0007669"/>
    <property type="project" value="InterPro"/>
</dbReference>
<feature type="domain" description="Response regulatory" evidence="10">
    <location>
        <begin position="557"/>
        <end position="671"/>
    </location>
</feature>
<dbReference type="PRINTS" id="PR00344">
    <property type="entry name" value="BCTRLSENSOR"/>
</dbReference>
<keyword evidence="5" id="KW-0418">Kinase</keyword>
<evidence type="ECO:0000313" key="12">
    <source>
        <dbReference type="EMBL" id="NDV91357.1"/>
    </source>
</evidence>
<dbReference type="SUPFAM" id="SSF55785">
    <property type="entry name" value="PYP-like sensor domain (PAS domain)"/>
    <property type="match status" value="2"/>
</dbReference>
<feature type="domain" description="Histidine kinase" evidence="9">
    <location>
        <begin position="313"/>
        <end position="533"/>
    </location>
</feature>
<dbReference type="CDD" id="cd00082">
    <property type="entry name" value="HisKA"/>
    <property type="match status" value="1"/>
</dbReference>
<dbReference type="InterPro" id="IPR000700">
    <property type="entry name" value="PAS-assoc_C"/>
</dbReference>
<dbReference type="AlphaFoldDB" id="A0A7X5LL48"/>
<organism evidence="12 13">
    <name type="scientific">Alteromonas profundi</name>
    <dbReference type="NCBI Taxonomy" id="2696062"/>
    <lineage>
        <taxon>Bacteria</taxon>
        <taxon>Pseudomonadati</taxon>
        <taxon>Pseudomonadota</taxon>
        <taxon>Gammaproteobacteria</taxon>
        <taxon>Alteromonadales</taxon>
        <taxon>Alteromonadaceae</taxon>
        <taxon>Alteromonas/Salinimonas group</taxon>
        <taxon>Alteromonas</taxon>
    </lineage>
</organism>
<dbReference type="SMART" id="SM00091">
    <property type="entry name" value="PAS"/>
    <property type="match status" value="2"/>
</dbReference>
<dbReference type="SMART" id="SM00448">
    <property type="entry name" value="REC"/>
    <property type="match status" value="1"/>
</dbReference>
<dbReference type="EMBL" id="JAAAWN010000010">
    <property type="protein sequence ID" value="NDV91357.1"/>
    <property type="molecule type" value="Genomic_DNA"/>
</dbReference>
<dbReference type="CDD" id="cd00130">
    <property type="entry name" value="PAS"/>
    <property type="match status" value="1"/>
</dbReference>
<dbReference type="SMART" id="SM00387">
    <property type="entry name" value="HATPase_c"/>
    <property type="match status" value="1"/>
</dbReference>
<dbReference type="Gene3D" id="1.10.287.130">
    <property type="match status" value="1"/>
</dbReference>
<feature type="modified residue" description="4-aspartylphosphate" evidence="7">
    <location>
        <position position="606"/>
    </location>
</feature>
<name>A0A7X5LL48_9ALTE</name>
<feature type="coiled-coil region" evidence="8">
    <location>
        <begin position="5"/>
        <end position="32"/>
    </location>
</feature>
<comment type="caution">
    <text evidence="12">The sequence shown here is derived from an EMBL/GenBank/DDBJ whole genome shotgun (WGS) entry which is preliminary data.</text>
</comment>
<evidence type="ECO:0000259" key="11">
    <source>
        <dbReference type="PROSITE" id="PS50113"/>
    </source>
</evidence>
<keyword evidence="13" id="KW-1185">Reference proteome</keyword>
<dbReference type="FunFam" id="3.30.565.10:FF:000010">
    <property type="entry name" value="Sensor histidine kinase RcsC"/>
    <property type="match status" value="1"/>
</dbReference>
<dbReference type="InterPro" id="IPR003594">
    <property type="entry name" value="HATPase_dom"/>
</dbReference>
<evidence type="ECO:0000256" key="4">
    <source>
        <dbReference type="ARBA" id="ARBA00022679"/>
    </source>
</evidence>
<proteinExistence type="predicted"/>
<keyword evidence="6" id="KW-0902">Two-component regulatory system</keyword>
<evidence type="ECO:0000259" key="10">
    <source>
        <dbReference type="PROSITE" id="PS50110"/>
    </source>
</evidence>
<dbReference type="Pfam" id="PF00072">
    <property type="entry name" value="Response_reg"/>
    <property type="match status" value="1"/>
</dbReference>
<keyword evidence="8" id="KW-0175">Coiled coil</keyword>
<dbReference type="SUPFAM" id="SSF47384">
    <property type="entry name" value="Homodimeric domain of signal transducing histidine kinase"/>
    <property type="match status" value="1"/>
</dbReference>
<protein>
    <recommendedName>
        <fullName evidence="2">histidine kinase</fullName>
        <ecNumber evidence="2">2.7.13.3</ecNumber>
    </recommendedName>
</protein>
<dbReference type="SUPFAM" id="SSF52172">
    <property type="entry name" value="CheY-like"/>
    <property type="match status" value="1"/>
</dbReference>
<dbReference type="InterPro" id="IPR035965">
    <property type="entry name" value="PAS-like_dom_sf"/>
</dbReference>
<dbReference type="InterPro" id="IPR011006">
    <property type="entry name" value="CheY-like_superfamily"/>
</dbReference>
<evidence type="ECO:0000256" key="7">
    <source>
        <dbReference type="PROSITE-ProRule" id="PRU00169"/>
    </source>
</evidence>
<dbReference type="Pfam" id="PF13426">
    <property type="entry name" value="PAS_9"/>
    <property type="match status" value="2"/>
</dbReference>
<sequence length="673" mass="75657">MTSDYSKIKEENEKLKQELERVRYEKDKYKKMFDVSADALSIIDLESGRFIECNRSAIDMHGVESKENFLNLRPSDLSPTFQPNGQRSEALAGEKIHQAVSKGPQLFEWVHSKLDGSTFPCLVSLTAIQVGNKYHVLAIGRDISMLSDAQKQLEDAHVEAQSFKKAYLREKEKFEKFVNLAPVGIVINEFDTGKFVYVNKEFSKFTGYKVGELNSMDYWQLTPKKYEAEEAEQLASLTTKKRYGPYKKEYIHNQGHKFPVLLSGIKIEDEDGKEYIWSVAQDITEQQTIESDLRNAKQLAESSSKARSQFLSNMSHEIRTPINGILGTLQILQRDISENQHSRLIGNAIFSAKSLLRIINDILDYSKIDANQLELETVELALDNIIESVVSDFLPVAHNKDITIKTVFAQNMANRWLSDPVRLRQILINLVSNAVKFTDTGSVTIKVSEASNEAQNGIIIAVSDTGIGMSEHALSQLFERFTQADTSITRRFGGSGLGMSITHNLVTLMGGYIRVASSEGNGTKFLVYLPIEKAATQVSYRHDEGLAFETPNLAGKCILVAEDNMINQEIVKSMLEKTNADLHFAENGRVAVDMFNKVAPDIVLMDIQMPVMDGKQAFHLIREIDAVVPIVATTANVMTEDVKEYQALGFSGYLSKPFDLSSFYRYLDEKLNN</sequence>
<dbReference type="PANTHER" id="PTHR43047">
    <property type="entry name" value="TWO-COMPONENT HISTIDINE PROTEIN KINASE"/>
    <property type="match status" value="1"/>
</dbReference>
<dbReference type="NCBIfam" id="TIGR00229">
    <property type="entry name" value="sensory_box"/>
    <property type="match status" value="2"/>
</dbReference>
<dbReference type="Gene3D" id="3.40.50.2300">
    <property type="match status" value="1"/>
</dbReference>
<dbReference type="InterPro" id="IPR001610">
    <property type="entry name" value="PAC"/>
</dbReference>
<dbReference type="Pfam" id="PF00512">
    <property type="entry name" value="HisKA"/>
    <property type="match status" value="1"/>
</dbReference>
<evidence type="ECO:0000256" key="3">
    <source>
        <dbReference type="ARBA" id="ARBA00022553"/>
    </source>
</evidence>
<gene>
    <name evidence="12" type="ORF">GTH32_09215</name>
</gene>
<dbReference type="Gene3D" id="3.30.565.10">
    <property type="entry name" value="Histidine kinase-like ATPase, C-terminal domain"/>
    <property type="match status" value="1"/>
</dbReference>
<keyword evidence="4" id="KW-0808">Transferase</keyword>
<evidence type="ECO:0000256" key="2">
    <source>
        <dbReference type="ARBA" id="ARBA00012438"/>
    </source>
</evidence>
<dbReference type="EC" id="2.7.13.3" evidence="2"/>
<evidence type="ECO:0000256" key="6">
    <source>
        <dbReference type="ARBA" id="ARBA00023012"/>
    </source>
</evidence>
<dbReference type="InterPro" id="IPR000014">
    <property type="entry name" value="PAS"/>
</dbReference>
<dbReference type="Proteomes" id="UP000470213">
    <property type="component" value="Unassembled WGS sequence"/>
</dbReference>
<dbReference type="PANTHER" id="PTHR43047:SF64">
    <property type="entry name" value="HISTIDINE KINASE CONTAINING CHEY-HOMOLOGOUS RECEIVER DOMAIN AND PAS DOMAIN-RELATED"/>
    <property type="match status" value="1"/>
</dbReference>
<dbReference type="Gene3D" id="3.30.450.20">
    <property type="entry name" value="PAS domain"/>
    <property type="match status" value="2"/>
</dbReference>
<comment type="catalytic activity">
    <reaction evidence="1">
        <text>ATP + protein L-histidine = ADP + protein N-phospho-L-histidine.</text>
        <dbReference type="EC" id="2.7.13.3"/>
    </reaction>
</comment>
<reference evidence="12 13" key="1">
    <citation type="submission" date="2020-01" db="EMBL/GenBank/DDBJ databases">
        <authorList>
            <person name="Chen J."/>
            <person name="Zhu S."/>
            <person name="Yang J."/>
        </authorList>
    </citation>
    <scope>NUCLEOTIDE SEQUENCE [LARGE SCALE GENOMIC DNA]</scope>
    <source>
        <strain evidence="12 13">345S023</strain>
    </source>
</reference>
<dbReference type="CDD" id="cd16922">
    <property type="entry name" value="HATPase_EvgS-ArcB-TorS-like"/>
    <property type="match status" value="1"/>
</dbReference>